<dbReference type="AlphaFoldDB" id="A0A7W5BWE3"/>
<proteinExistence type="predicted"/>
<dbReference type="InterPro" id="IPR015421">
    <property type="entry name" value="PyrdxlP-dep_Trfase_major"/>
</dbReference>
<dbReference type="PANTHER" id="PTHR43586">
    <property type="entry name" value="CYSTEINE DESULFURASE"/>
    <property type="match status" value="1"/>
</dbReference>
<dbReference type="InterPro" id="IPR000192">
    <property type="entry name" value="Aminotrans_V_dom"/>
</dbReference>
<dbReference type="Gene3D" id="3.90.1150.10">
    <property type="entry name" value="Aspartate Aminotransferase, domain 1"/>
    <property type="match status" value="1"/>
</dbReference>
<name>A0A7W5BWE3_9GAMM</name>
<dbReference type="Pfam" id="PF00266">
    <property type="entry name" value="Aminotran_5"/>
    <property type="match status" value="2"/>
</dbReference>
<evidence type="ECO:0000313" key="4">
    <source>
        <dbReference type="Proteomes" id="UP000525987"/>
    </source>
</evidence>
<keyword evidence="1" id="KW-0663">Pyridoxal phosphate</keyword>
<feature type="domain" description="Aminotransferase class V" evidence="2">
    <location>
        <begin position="322"/>
        <end position="425"/>
    </location>
</feature>
<evidence type="ECO:0000256" key="1">
    <source>
        <dbReference type="ARBA" id="ARBA00022898"/>
    </source>
</evidence>
<feature type="domain" description="Aminotransferase class V" evidence="2">
    <location>
        <begin position="47"/>
        <end position="249"/>
    </location>
</feature>
<gene>
    <name evidence="3" type="ORF">FHR96_000194</name>
</gene>
<dbReference type="InterPro" id="IPR015424">
    <property type="entry name" value="PyrdxlP-dep_Trfase"/>
</dbReference>
<dbReference type="SUPFAM" id="SSF53383">
    <property type="entry name" value="PLP-dependent transferases"/>
    <property type="match status" value="1"/>
</dbReference>
<accession>A0A7W5BWE3</accession>
<organism evidence="3 4">
    <name type="scientific">Halomonas organivorans</name>
    <dbReference type="NCBI Taxonomy" id="257772"/>
    <lineage>
        <taxon>Bacteria</taxon>
        <taxon>Pseudomonadati</taxon>
        <taxon>Pseudomonadota</taxon>
        <taxon>Gammaproteobacteria</taxon>
        <taxon>Oceanospirillales</taxon>
        <taxon>Halomonadaceae</taxon>
        <taxon>Halomonas</taxon>
    </lineage>
</organism>
<dbReference type="InterPro" id="IPR015422">
    <property type="entry name" value="PyrdxlP-dep_Trfase_small"/>
</dbReference>
<dbReference type="Proteomes" id="UP000525987">
    <property type="component" value="Unassembled WGS sequence"/>
</dbReference>
<comment type="caution">
    <text evidence="3">The sequence shown here is derived from an EMBL/GenBank/DDBJ whole genome shotgun (WGS) entry which is preliminary data.</text>
</comment>
<sequence length="437" mass="46771">MTTTSAPIMSIPKNIPAEGVLLPDALLNQVRNAFMHVEACPFTGKRVFFENAGGSLTLKSVVERSAEVAGIPDNEHRDNLASQAVSKIVADGRSDLASFMGASSGVILGGETGTECLFRVIRAAALAVETGGSIVASSLEHPATYDATAHWARRTGRDWIEVPFDPETGRVTASHYADCVRPDTRIATILHTSPVTGMSMDVADIARTIRAVAPECMIVVDGIQHAPHGFLNVDDYDVDAYVISPYKAYCRFNNGYAWLSDRLSVIDHERLSGKPADAWELGSRDPSALAGVSEMVDYLVWLGSSFTEAPTRRDRLVAAGQAMRAHERALVHRLLEGGAGLPGLGDYPGVHLIGPGDSPYREGVVSFAVDDLDAKHVVAELGARGIRVHARSDDVFSGNILRPLGLKAVTRISLAHYNSVEEVDACLAALAQVLPRG</sequence>
<keyword evidence="4" id="KW-1185">Reference proteome</keyword>
<evidence type="ECO:0000313" key="3">
    <source>
        <dbReference type="EMBL" id="MBB3139348.1"/>
    </source>
</evidence>
<keyword evidence="3" id="KW-0456">Lyase</keyword>
<dbReference type="RefSeq" id="WP_221195651.1">
    <property type="nucleotide sequence ID" value="NZ_JACHXM010000001.1"/>
</dbReference>
<dbReference type="EMBL" id="JACHXM010000001">
    <property type="protein sequence ID" value="MBB3139348.1"/>
    <property type="molecule type" value="Genomic_DNA"/>
</dbReference>
<evidence type="ECO:0000259" key="2">
    <source>
        <dbReference type="Pfam" id="PF00266"/>
    </source>
</evidence>
<dbReference type="PANTHER" id="PTHR43586:SF8">
    <property type="entry name" value="CYSTEINE DESULFURASE 1, CHLOROPLASTIC"/>
    <property type="match status" value="1"/>
</dbReference>
<dbReference type="GO" id="GO:0016829">
    <property type="term" value="F:lyase activity"/>
    <property type="evidence" value="ECO:0007669"/>
    <property type="project" value="UniProtKB-KW"/>
</dbReference>
<reference evidence="3 4" key="1">
    <citation type="submission" date="2020-08" db="EMBL/GenBank/DDBJ databases">
        <title>Genomic Encyclopedia of Type Strains, Phase III (KMG-III): the genomes of soil and plant-associated and newly described type strains.</title>
        <authorList>
            <person name="Whitman W."/>
        </authorList>
    </citation>
    <scope>NUCLEOTIDE SEQUENCE [LARGE SCALE GENOMIC DNA]</scope>
    <source>
        <strain evidence="3 4">CECT 5995</strain>
    </source>
</reference>
<dbReference type="Gene3D" id="3.40.640.10">
    <property type="entry name" value="Type I PLP-dependent aspartate aminotransferase-like (Major domain)"/>
    <property type="match status" value="1"/>
</dbReference>
<protein>
    <submittedName>
        <fullName evidence="3">Selenocysteine lyase/cysteine desulfurase</fullName>
    </submittedName>
</protein>